<reference evidence="1" key="2">
    <citation type="journal article" date="2018" name="Nature">
        <title>A major lineage of non-tailed dsDNA viruses as unrecognized killers of marine bacteria.</title>
        <authorList>
            <person name="Kauffman K.M."/>
            <person name="Hussain F.A."/>
            <person name="Yang J."/>
            <person name="Arevalo P."/>
            <person name="Brown J.M."/>
            <person name="Chang W.K."/>
            <person name="VanInsberghe D."/>
            <person name="Elsherbini J."/>
            <person name="Sharma R.S."/>
            <person name="Cutler M.B."/>
            <person name="Kelly L."/>
            <person name="Polz M.F."/>
        </authorList>
    </citation>
    <scope>NUCLEOTIDE SEQUENCE</scope>
    <source>
        <strain evidence="1">10N.222.46.E12</strain>
    </source>
</reference>
<dbReference type="Gene3D" id="1.10.10.10">
    <property type="entry name" value="Winged helix-like DNA-binding domain superfamily/Winged helix DNA-binding domain"/>
    <property type="match status" value="1"/>
</dbReference>
<proteinExistence type="predicted"/>
<reference evidence="1" key="1">
    <citation type="submission" date="2016-07" db="EMBL/GenBank/DDBJ databases">
        <authorList>
            <person name="Kauffman K."/>
            <person name="Arevalo P."/>
            <person name="Polz M.F."/>
        </authorList>
    </citation>
    <scope>NUCLEOTIDE SEQUENCE</scope>
    <source>
        <strain evidence="1">10N.222.46.E12</strain>
    </source>
</reference>
<sequence length="141" mass="16348">MEINNQLKSILFFELNESNRPLHGYELLKRIAAKGIRYSHQQIYRDLNKMNLIVEIEPIVGKPDRKLYQLPKFEEFEIDSKFLSVDVILAYPHKFLINQKLNEIQASIDVIEQNESTNAVAVSNYQLALLTAQKHHLTAAL</sequence>
<evidence type="ECO:0008006" key="2">
    <source>
        <dbReference type="Google" id="ProtNLM"/>
    </source>
</evidence>
<evidence type="ECO:0000313" key="1">
    <source>
        <dbReference type="EMBL" id="PMP32975.1"/>
    </source>
</evidence>
<dbReference type="RefSeq" id="WP_102387583.1">
    <property type="nucleotide sequence ID" value="NZ_CP170590.1"/>
</dbReference>
<dbReference type="AlphaFoldDB" id="A0A7Z1MME6"/>
<dbReference type="SUPFAM" id="SSF46785">
    <property type="entry name" value="Winged helix' DNA-binding domain"/>
    <property type="match status" value="1"/>
</dbReference>
<dbReference type="InterPro" id="IPR036388">
    <property type="entry name" value="WH-like_DNA-bd_sf"/>
</dbReference>
<gene>
    <name evidence="1" type="ORF">BCS90_09575</name>
</gene>
<organism evidence="1">
    <name type="scientific">Vibrio cyclitrophicus</name>
    <dbReference type="NCBI Taxonomy" id="47951"/>
    <lineage>
        <taxon>Bacteria</taxon>
        <taxon>Pseudomonadati</taxon>
        <taxon>Pseudomonadota</taxon>
        <taxon>Gammaproteobacteria</taxon>
        <taxon>Vibrionales</taxon>
        <taxon>Vibrionaceae</taxon>
        <taxon>Vibrio</taxon>
    </lineage>
</organism>
<dbReference type="InterPro" id="IPR036390">
    <property type="entry name" value="WH_DNA-bd_sf"/>
</dbReference>
<comment type="caution">
    <text evidence="1">The sequence shown here is derived from an EMBL/GenBank/DDBJ whole genome shotgun (WGS) entry which is preliminary data.</text>
</comment>
<dbReference type="EMBL" id="MDBS01000003">
    <property type="protein sequence ID" value="PMP32975.1"/>
    <property type="molecule type" value="Genomic_DNA"/>
</dbReference>
<protein>
    <recommendedName>
        <fullName evidence="2">Transcription regulator PadR N-terminal domain-containing protein</fullName>
    </recommendedName>
</protein>
<name>A0A7Z1MME6_9VIBR</name>
<accession>A0A7Z1MME6</accession>